<accession>A0A558A8Z0</accession>
<gene>
    <name evidence="2" type="ORF">FNH06_19515</name>
</gene>
<feature type="transmembrane region" description="Helical" evidence="1">
    <location>
        <begin position="86"/>
        <end position="108"/>
    </location>
</feature>
<keyword evidence="1" id="KW-0472">Membrane</keyword>
<evidence type="ECO:0000313" key="3">
    <source>
        <dbReference type="Proteomes" id="UP000318578"/>
    </source>
</evidence>
<name>A0A558A8Z0_9PSEU</name>
<organism evidence="2 3">
    <name type="scientific">Amycolatopsis acidiphila</name>
    <dbReference type="NCBI Taxonomy" id="715473"/>
    <lineage>
        <taxon>Bacteria</taxon>
        <taxon>Bacillati</taxon>
        <taxon>Actinomycetota</taxon>
        <taxon>Actinomycetes</taxon>
        <taxon>Pseudonocardiales</taxon>
        <taxon>Pseudonocardiaceae</taxon>
        <taxon>Amycolatopsis</taxon>
    </lineage>
</organism>
<dbReference type="Proteomes" id="UP000318578">
    <property type="component" value="Unassembled WGS sequence"/>
</dbReference>
<keyword evidence="1" id="KW-1133">Transmembrane helix</keyword>
<feature type="transmembrane region" description="Helical" evidence="1">
    <location>
        <begin position="43"/>
        <end position="65"/>
    </location>
</feature>
<reference evidence="2 3" key="1">
    <citation type="submission" date="2019-07" db="EMBL/GenBank/DDBJ databases">
        <title>New species of Amycolatopsis and Streptomyces.</title>
        <authorList>
            <person name="Duangmal K."/>
            <person name="Teo W.F.A."/>
            <person name="Lipun K."/>
        </authorList>
    </citation>
    <scope>NUCLEOTIDE SEQUENCE [LARGE SCALE GENOMIC DNA]</scope>
    <source>
        <strain evidence="2 3">JCM 30562</strain>
    </source>
</reference>
<evidence type="ECO:0000313" key="2">
    <source>
        <dbReference type="EMBL" id="TVT20706.1"/>
    </source>
</evidence>
<keyword evidence="1" id="KW-0812">Transmembrane</keyword>
<feature type="transmembrane region" description="Helical" evidence="1">
    <location>
        <begin position="12"/>
        <end position="37"/>
    </location>
</feature>
<dbReference type="AlphaFoldDB" id="A0A558A8Z0"/>
<evidence type="ECO:0000256" key="1">
    <source>
        <dbReference type="SAM" id="Phobius"/>
    </source>
</evidence>
<protein>
    <submittedName>
        <fullName evidence="2">Uncharacterized protein</fullName>
    </submittedName>
</protein>
<keyword evidence="3" id="KW-1185">Reference proteome</keyword>
<sequence length="237" mass="26049">MFAVVLIVARRFWILYVYAPIIALFLGLIASSSFFYMGPMQQWLGFSLGTVLSACMIAVAAEGAYSTAVFKTWAGPHHRFRKALLADVKIIIGSALTTWTVATGYYYFIAGQFGGFKKYPANADWFDRLVYSLRFSWTSLVAQGDADPDSDAANAATLVIQITGASYVLILLGLFGGMLLEANRREFETEESLLAENTSGDSAENDVAVAEREGRRVKGMLGVAAAGYFVWRFWHGI</sequence>
<proteinExistence type="predicted"/>
<comment type="caution">
    <text evidence="2">The sequence shown here is derived from an EMBL/GenBank/DDBJ whole genome shotgun (WGS) entry which is preliminary data.</text>
</comment>
<dbReference type="EMBL" id="VJZA01000033">
    <property type="protein sequence ID" value="TVT20706.1"/>
    <property type="molecule type" value="Genomic_DNA"/>
</dbReference>
<feature type="transmembrane region" description="Helical" evidence="1">
    <location>
        <begin position="158"/>
        <end position="180"/>
    </location>
</feature>
<dbReference type="RefSeq" id="WP_144640742.1">
    <property type="nucleotide sequence ID" value="NZ_BNAX01000007.1"/>
</dbReference>